<dbReference type="Gene3D" id="3.40.50.1820">
    <property type="entry name" value="alpha/beta hydrolase"/>
    <property type="match status" value="1"/>
</dbReference>
<gene>
    <name evidence="1" type="ORF">EH165_06015</name>
</gene>
<protein>
    <submittedName>
        <fullName evidence="1">Esterase</fullName>
    </submittedName>
</protein>
<dbReference type="SUPFAM" id="SSF53474">
    <property type="entry name" value="alpha/beta-Hydrolases"/>
    <property type="match status" value="1"/>
</dbReference>
<dbReference type="InterPro" id="IPR000801">
    <property type="entry name" value="Esterase-like"/>
</dbReference>
<dbReference type="Proteomes" id="UP000268084">
    <property type="component" value="Chromosome"/>
</dbReference>
<reference evidence="1 2" key="2">
    <citation type="submission" date="2018-12" db="EMBL/GenBank/DDBJ databases">
        <title>Nakamurella antarcticus sp. nov., isolated from Antarctica South Shetland Islands soil.</title>
        <authorList>
            <person name="Peng F."/>
        </authorList>
    </citation>
    <scope>NUCLEOTIDE SEQUENCE [LARGE SCALE GENOMIC DNA]</scope>
    <source>
        <strain evidence="1 2">S14-144</strain>
    </source>
</reference>
<dbReference type="OrthoDB" id="9775130at2"/>
<dbReference type="KEGG" id="nak:EH165_06015"/>
<dbReference type="EMBL" id="CP034170">
    <property type="protein sequence ID" value="AZI57768.1"/>
    <property type="molecule type" value="Genomic_DNA"/>
</dbReference>
<reference evidence="1 2" key="1">
    <citation type="submission" date="2018-11" db="EMBL/GenBank/DDBJ databases">
        <authorList>
            <person name="Da X."/>
        </authorList>
    </citation>
    <scope>NUCLEOTIDE SEQUENCE [LARGE SCALE GENOMIC DNA]</scope>
    <source>
        <strain evidence="1 2">S14-144</strain>
    </source>
</reference>
<name>A0A3G8ZKR3_9ACTN</name>
<proteinExistence type="predicted"/>
<evidence type="ECO:0000313" key="1">
    <source>
        <dbReference type="EMBL" id="AZI57768.1"/>
    </source>
</evidence>
<dbReference type="Pfam" id="PF00756">
    <property type="entry name" value="Esterase"/>
    <property type="match status" value="1"/>
</dbReference>
<dbReference type="AlphaFoldDB" id="A0A3G8ZKR3"/>
<dbReference type="InterPro" id="IPR029058">
    <property type="entry name" value="AB_hydrolase_fold"/>
</dbReference>
<sequence>MTNTEYHRIDSPSIGGTREIVVHGHYGRPILVFPSENGSAHEFASQGLLDAVRPSVDAGRIKIFCVPSYDGDSWSRLDLSLLERGRAHRRFEDWVIWQVVPFIWDHCGGRADIATFGPSMGAYHAVLFALRHAHIFNAAVGLSGNYNPCSWRAWGEESAETYDLNPIQFVSGLHGAHLDHLRSRLELTLVVGSGMWEDSTGALASTQELGYLLASKQFHASTLVWGQEWPHDWPSWHAQAALYLPSLG</sequence>
<evidence type="ECO:0000313" key="2">
    <source>
        <dbReference type="Proteomes" id="UP000268084"/>
    </source>
</evidence>
<accession>A0A3G8ZKR3</accession>
<keyword evidence="2" id="KW-1185">Reference proteome</keyword>
<organism evidence="1 2">
    <name type="scientific">Nakamurella antarctica</name>
    <dbReference type="NCBI Taxonomy" id="1902245"/>
    <lineage>
        <taxon>Bacteria</taxon>
        <taxon>Bacillati</taxon>
        <taxon>Actinomycetota</taxon>
        <taxon>Actinomycetes</taxon>
        <taxon>Nakamurellales</taxon>
        <taxon>Nakamurellaceae</taxon>
        <taxon>Nakamurella</taxon>
    </lineage>
</organism>
<dbReference type="RefSeq" id="WP_124798486.1">
    <property type="nucleotide sequence ID" value="NZ_CP034170.1"/>
</dbReference>